<feature type="compositionally biased region" description="Basic and acidic residues" evidence="2">
    <location>
        <begin position="719"/>
        <end position="743"/>
    </location>
</feature>
<feature type="compositionally biased region" description="Basic and acidic residues" evidence="2">
    <location>
        <begin position="112"/>
        <end position="125"/>
    </location>
</feature>
<dbReference type="EMBL" id="JAVRRJ010000002">
    <property type="protein sequence ID" value="KAK5088784.1"/>
    <property type="molecule type" value="Genomic_DNA"/>
</dbReference>
<feature type="region of interest" description="Disordered" evidence="2">
    <location>
        <begin position="679"/>
        <end position="743"/>
    </location>
</feature>
<comment type="caution">
    <text evidence="3">The sequence shown here is derived from an EMBL/GenBank/DDBJ whole genome shotgun (WGS) entry which is preliminary data.</text>
</comment>
<keyword evidence="4" id="KW-1185">Reference proteome</keyword>
<evidence type="ECO:0000256" key="1">
    <source>
        <dbReference type="SAM" id="Coils"/>
    </source>
</evidence>
<feature type="compositionally biased region" description="Basic and acidic residues" evidence="2">
    <location>
        <begin position="35"/>
        <end position="46"/>
    </location>
</feature>
<feature type="compositionally biased region" description="Low complexity" evidence="2">
    <location>
        <begin position="71"/>
        <end position="80"/>
    </location>
</feature>
<feature type="compositionally biased region" description="Basic and acidic residues" evidence="2">
    <location>
        <begin position="60"/>
        <end position="70"/>
    </location>
</feature>
<feature type="coiled-coil region" evidence="1">
    <location>
        <begin position="471"/>
        <end position="498"/>
    </location>
</feature>
<feature type="region of interest" description="Disordered" evidence="2">
    <location>
        <begin position="417"/>
        <end position="446"/>
    </location>
</feature>
<evidence type="ECO:0000313" key="3">
    <source>
        <dbReference type="EMBL" id="KAK5088784.1"/>
    </source>
</evidence>
<dbReference type="Proteomes" id="UP001309876">
    <property type="component" value="Unassembled WGS sequence"/>
</dbReference>
<dbReference type="AlphaFoldDB" id="A0AAN7YJJ1"/>
<sequence length="743" mass="82472">MADSSLRSSKHKIEMMPSLMQKISMAAGSRRKQNNKNEEIHPRDTPRNGQQSGLVVSAKHQPEEETRSDDNASQASSNSAVKRRYTITSRHKAPASEENSRNGKYPVATETSSRDNRAQHDRESNHATPVADSVDRRNQSSGINVPVVGDDFQSRLEELKQFKAWSERIRLGKEQQPEPIGRPNADSSRYPVAPEHVDVFHDLAMHNQPMSYQRPIGGNHDLPLRHEADIVETNIEAPTPFSTPQVTPIPIKKSDLTQDGTSSVCAAASPPGFNLHEPTAADDGRSGRPRTMSRTMVIGSTPPKELEKMSSSRSQSRSRAPVQAPSHASHKDKKYPPVSFPQNFNEMYAEQTATAARNQPTIVVNARNKIPSVSPHTRQTPRNEKKETTQQQPPATPHDKRGRPTFYSTIHYFTECSHASPPAHRPLDPDAQPRTHPDFHPSNPPITRSIIPGMCFNCDTSYRRTQENAVIEGSTRRIVKLNEELSDLLDQLEMLDYASSSDDEERFSTDRHGAGLVTMCKFPEDEHDLRHEISTLSLPPISDDDLLPRASRKSKRTAEQLSYQTRTMAQIREIETAINDLRSEQDRKVTSVWRGFTSRWGPATLGVQRAGQMSDVHSEPTAEHVAQRATAAEGVDIGNLRIRDGSPNDVQVVRVTNQLGDDEDDGVSTASLAGSTLVGRGGVIDKTSPPRTRSVSRGRSSVTNKSRTSSASRTASVLSHRDVPRSRTPGEGRMKVGWIREDK</sequence>
<feature type="region of interest" description="Disordered" evidence="2">
    <location>
        <begin position="255"/>
        <end position="404"/>
    </location>
</feature>
<feature type="compositionally biased region" description="Polar residues" evidence="2">
    <location>
        <begin position="340"/>
        <end position="362"/>
    </location>
</feature>
<reference evidence="3 4" key="1">
    <citation type="submission" date="2023-08" db="EMBL/GenBank/DDBJ databases">
        <title>Black Yeasts Isolated from many extreme environments.</title>
        <authorList>
            <person name="Coleine C."/>
            <person name="Stajich J.E."/>
            <person name="Selbmann L."/>
        </authorList>
    </citation>
    <scope>NUCLEOTIDE SEQUENCE [LARGE SCALE GENOMIC DNA]</scope>
    <source>
        <strain evidence="3 4">CCFEE 5910</strain>
    </source>
</reference>
<proteinExistence type="predicted"/>
<gene>
    <name evidence="3" type="ORF">LTR05_003006</name>
</gene>
<feature type="compositionally biased region" description="Basic and acidic residues" evidence="2">
    <location>
        <begin position="425"/>
        <end position="439"/>
    </location>
</feature>
<accession>A0AAN7YJJ1</accession>
<feature type="region of interest" description="Disordered" evidence="2">
    <location>
        <begin position="1"/>
        <end position="147"/>
    </location>
</feature>
<evidence type="ECO:0000256" key="2">
    <source>
        <dbReference type="SAM" id="MobiDB-lite"/>
    </source>
</evidence>
<name>A0AAN7YJJ1_9EURO</name>
<evidence type="ECO:0000313" key="4">
    <source>
        <dbReference type="Proteomes" id="UP001309876"/>
    </source>
</evidence>
<organism evidence="3 4">
    <name type="scientific">Lithohypha guttulata</name>
    <dbReference type="NCBI Taxonomy" id="1690604"/>
    <lineage>
        <taxon>Eukaryota</taxon>
        <taxon>Fungi</taxon>
        <taxon>Dikarya</taxon>
        <taxon>Ascomycota</taxon>
        <taxon>Pezizomycotina</taxon>
        <taxon>Eurotiomycetes</taxon>
        <taxon>Chaetothyriomycetidae</taxon>
        <taxon>Chaetothyriales</taxon>
        <taxon>Trichomeriaceae</taxon>
        <taxon>Lithohypha</taxon>
    </lineage>
</organism>
<protein>
    <submittedName>
        <fullName evidence="3">Uncharacterized protein</fullName>
    </submittedName>
</protein>
<keyword evidence="1" id="KW-0175">Coiled coil</keyword>
<feature type="compositionally biased region" description="Low complexity" evidence="2">
    <location>
        <begin position="687"/>
        <end position="716"/>
    </location>
</feature>
<feature type="compositionally biased region" description="Basic residues" evidence="2">
    <location>
        <begin position="81"/>
        <end position="93"/>
    </location>
</feature>